<sequence length="180" mass="19900">MKNRERWKCCCHGKSYRIRLPSSLNIVSWRVTHSPSCRKGNCSNSFWQWSLLMNRSVLSGLFIVMSSAHAFPANPFLPQVSPCEKLTAQLAGWALQGVIRAKQTNTALMLSPQGNWRRIKVESELVPGVQIESVDETGVLAKIDSGCQPATYRWEIKGKTNAMDTSTAAGAATAIHKPGR</sequence>
<organism evidence="1 2">
    <name type="scientific">Buttiauxella izardii</name>
    <dbReference type="NCBI Taxonomy" id="82991"/>
    <lineage>
        <taxon>Bacteria</taxon>
        <taxon>Pseudomonadati</taxon>
        <taxon>Pseudomonadota</taxon>
        <taxon>Gammaproteobacteria</taxon>
        <taxon>Enterobacterales</taxon>
        <taxon>Enterobacteriaceae</taxon>
        <taxon>Buttiauxella</taxon>
    </lineage>
</organism>
<proteinExistence type="predicted"/>
<dbReference type="AlphaFoldDB" id="A0A3A5JQ80"/>
<gene>
    <name evidence="1" type="ORF">D6029_15040</name>
</gene>
<dbReference type="Pfam" id="PF10748">
    <property type="entry name" value="HofP"/>
    <property type="match status" value="1"/>
</dbReference>
<dbReference type="Proteomes" id="UP000276295">
    <property type="component" value="Unassembled WGS sequence"/>
</dbReference>
<reference evidence="1 2" key="1">
    <citation type="submission" date="2018-09" db="EMBL/GenBank/DDBJ databases">
        <title>Draft genome sequence of Buttiauxella izardii CCUG 35510T.</title>
        <authorList>
            <person name="Salva-Serra F."/>
            <person name="Marathe N."/>
            <person name="Moore E."/>
            <person name="Stadler-Svensson L."/>
            <person name="Engstrom-Jakobsson H."/>
        </authorList>
    </citation>
    <scope>NUCLEOTIDE SEQUENCE [LARGE SCALE GENOMIC DNA]</scope>
    <source>
        <strain evidence="1 2">CCUG 35510</strain>
    </source>
</reference>
<dbReference type="InterPro" id="IPR019684">
    <property type="entry name" value="HofP"/>
</dbReference>
<evidence type="ECO:0000313" key="2">
    <source>
        <dbReference type="Proteomes" id="UP000276295"/>
    </source>
</evidence>
<evidence type="ECO:0000313" key="1">
    <source>
        <dbReference type="EMBL" id="RJT20830.1"/>
    </source>
</evidence>
<protein>
    <submittedName>
        <fullName evidence="1">DUF2531 family protein</fullName>
    </submittedName>
</protein>
<dbReference type="OrthoDB" id="6562856at2"/>
<keyword evidence="2" id="KW-1185">Reference proteome</keyword>
<comment type="caution">
    <text evidence="1">The sequence shown here is derived from an EMBL/GenBank/DDBJ whole genome shotgun (WGS) entry which is preliminary data.</text>
</comment>
<accession>A0A3A5JQ80</accession>
<dbReference type="EMBL" id="QZWH01000034">
    <property type="protein sequence ID" value="RJT20830.1"/>
    <property type="molecule type" value="Genomic_DNA"/>
</dbReference>
<name>A0A3A5JQ80_9ENTR</name>